<reference evidence="7" key="1">
    <citation type="submission" date="2018-02" db="EMBL/GenBank/DDBJ databases">
        <authorList>
            <person name="Hausmann B."/>
        </authorList>
    </citation>
    <scope>NUCLEOTIDE SEQUENCE [LARGE SCALE GENOMIC DNA]</scope>
    <source>
        <strain evidence="7">Peat soil MAG SbA1</strain>
    </source>
</reference>
<dbReference type="Pfam" id="PF25975">
    <property type="entry name" value="CzcB_C"/>
    <property type="match status" value="1"/>
</dbReference>
<dbReference type="PANTHER" id="PTHR32347:SF23">
    <property type="entry name" value="BLL5650 PROTEIN"/>
    <property type="match status" value="1"/>
</dbReference>
<keyword evidence="3" id="KW-0175">Coiled coil</keyword>
<proteinExistence type="inferred from homology"/>
<name>A0A2U3KGV9_9BACT</name>
<feature type="domain" description="CzcB-like C-terminal circularly permuted SH3-like" evidence="5">
    <location>
        <begin position="355"/>
        <end position="409"/>
    </location>
</feature>
<dbReference type="GO" id="GO:0030313">
    <property type="term" value="C:cell envelope"/>
    <property type="evidence" value="ECO:0007669"/>
    <property type="project" value="UniProtKB-SubCell"/>
</dbReference>
<feature type="compositionally biased region" description="Polar residues" evidence="4">
    <location>
        <begin position="191"/>
        <end position="200"/>
    </location>
</feature>
<accession>A0A2U3KGV9</accession>
<comment type="similarity">
    <text evidence="2">Belongs to the membrane fusion protein (MFP) (TC 8.A.1) family.</text>
</comment>
<evidence type="ECO:0000259" key="5">
    <source>
        <dbReference type="Pfam" id="PF25975"/>
    </source>
</evidence>
<evidence type="ECO:0000256" key="3">
    <source>
        <dbReference type="ARBA" id="ARBA00023054"/>
    </source>
</evidence>
<evidence type="ECO:0000313" key="6">
    <source>
        <dbReference type="EMBL" id="SPF38866.1"/>
    </source>
</evidence>
<dbReference type="PROSITE" id="PS51257">
    <property type="entry name" value="PROKAR_LIPOPROTEIN"/>
    <property type="match status" value="1"/>
</dbReference>
<dbReference type="Gene3D" id="2.40.30.170">
    <property type="match status" value="1"/>
</dbReference>
<protein>
    <submittedName>
        <fullName evidence="6">Putative Efflux transporter, RND family, MFP subunit</fullName>
    </submittedName>
</protein>
<evidence type="ECO:0000256" key="4">
    <source>
        <dbReference type="SAM" id="MobiDB-lite"/>
    </source>
</evidence>
<dbReference type="InterPro" id="IPR058649">
    <property type="entry name" value="CzcB_C"/>
</dbReference>
<dbReference type="PANTHER" id="PTHR32347">
    <property type="entry name" value="EFFLUX SYSTEM COMPONENT YKNX-RELATED"/>
    <property type="match status" value="1"/>
</dbReference>
<evidence type="ECO:0000256" key="2">
    <source>
        <dbReference type="ARBA" id="ARBA00009477"/>
    </source>
</evidence>
<feature type="compositionally biased region" description="Basic and acidic residues" evidence="4">
    <location>
        <begin position="179"/>
        <end position="190"/>
    </location>
</feature>
<comment type="subcellular location">
    <subcellularLocation>
        <location evidence="1">Cell envelope</location>
    </subcellularLocation>
</comment>
<evidence type="ECO:0000313" key="7">
    <source>
        <dbReference type="Proteomes" id="UP000238701"/>
    </source>
</evidence>
<organism evidence="6 7">
    <name type="scientific">Candidatus Sulfotelmatobacter kueseliae</name>
    <dbReference type="NCBI Taxonomy" id="2042962"/>
    <lineage>
        <taxon>Bacteria</taxon>
        <taxon>Pseudomonadati</taxon>
        <taxon>Acidobacteriota</taxon>
        <taxon>Terriglobia</taxon>
        <taxon>Terriglobales</taxon>
        <taxon>Candidatus Korobacteraceae</taxon>
        <taxon>Candidatus Sulfotelmatobacter</taxon>
    </lineage>
</organism>
<gene>
    <name evidence="6" type="ORF">SBA1_210012</name>
</gene>
<sequence>MRERFRQLWIRHKVITITVVVLAGCGVVLGAVGLSRRSPTVPTYQVKRDEFLDSSQFHGEVKALKSMTISAPAEAGDLQIVKLVADGAAVKSGEVVVEFDKTKTEQDLAQYGSALKSADASIEQARAQAQLTEEEDKTAVLKAGYDVEAAKLEASKQEIVSKIEGEKARLSLADAEQRLSEADTKQKSDRNLNQATIESTEQARNKAKYDVERAEHALAQMSVRAPSAGTISILQHWTGSGRAPYRAGDRAWPGAAIAELPDASTLRISARVDETERGRLALKLPCTVQLNAIPDRQFTGHIESISEIASLDFSGVFPPARNFTLEIILDQTDSRFKPGITGEVTVIVDRVPDAISIPAQALFQKSGHTVAYVWEGSQFEEREVQVGRRNPDKVMIAQGLDAGEQVALKEPAGKE</sequence>
<dbReference type="Gene3D" id="2.40.420.20">
    <property type="match status" value="1"/>
</dbReference>
<dbReference type="NCBIfam" id="TIGR01730">
    <property type="entry name" value="RND_mfp"/>
    <property type="match status" value="1"/>
</dbReference>
<dbReference type="Proteomes" id="UP000238701">
    <property type="component" value="Unassembled WGS sequence"/>
</dbReference>
<feature type="region of interest" description="Disordered" evidence="4">
    <location>
        <begin position="179"/>
        <end position="204"/>
    </location>
</feature>
<dbReference type="InterPro" id="IPR050465">
    <property type="entry name" value="UPF0194_transport"/>
</dbReference>
<evidence type="ECO:0000256" key="1">
    <source>
        <dbReference type="ARBA" id="ARBA00004196"/>
    </source>
</evidence>
<dbReference type="OrthoDB" id="9811754at2"/>
<dbReference type="GO" id="GO:0022857">
    <property type="term" value="F:transmembrane transporter activity"/>
    <property type="evidence" value="ECO:0007669"/>
    <property type="project" value="InterPro"/>
</dbReference>
<dbReference type="GO" id="GO:0016020">
    <property type="term" value="C:membrane"/>
    <property type="evidence" value="ECO:0007669"/>
    <property type="project" value="InterPro"/>
</dbReference>
<dbReference type="InterPro" id="IPR006143">
    <property type="entry name" value="RND_pump_MFP"/>
</dbReference>
<dbReference type="AlphaFoldDB" id="A0A2U3KGV9"/>
<dbReference type="EMBL" id="OMOD01000113">
    <property type="protein sequence ID" value="SPF38866.1"/>
    <property type="molecule type" value="Genomic_DNA"/>
</dbReference>